<evidence type="ECO:0000313" key="3">
    <source>
        <dbReference type="EMBL" id="ADQ41825.1"/>
    </source>
</evidence>
<dbReference type="GO" id="GO:1990281">
    <property type="term" value="C:efflux pump complex"/>
    <property type="evidence" value="ECO:0007669"/>
    <property type="project" value="TreeGrafter"/>
</dbReference>
<gene>
    <name evidence="3" type="ordered locus">Calkr_2383</name>
</gene>
<evidence type="ECO:0000256" key="2">
    <source>
        <dbReference type="SAM" id="Phobius"/>
    </source>
</evidence>
<dbReference type="OrthoDB" id="1725043at2"/>
<dbReference type="Gene3D" id="2.40.50.100">
    <property type="match status" value="1"/>
</dbReference>
<dbReference type="AlphaFoldDB" id="E4S7E2"/>
<sequence>MRIKKGMSLFVFLIVCVVTLMVVYVFTNSIKKQQQQAEKIQNKNVIKVVKKDLYEEITLRGIVTSEEKPIFSSTTAKVKSVFIRDGDYIKKGDLIAFMDDTSVRLELKKKEREKQSLYRDLENLYARLGECSVYSPFEGQVAEIYVKERDIISKGSPICKVVKTDVVYLTVAFPRWLFNNINQGDPIEVVVPEYGQEIKGYIRAKSSIFYTDENGFPAFDVEVILKEKGIPVKVKAYCIFRYNGQKVRSLNEGIITPEEDIIKSPTDGVVKNIYISKFSLLNKNQLIVELSNDEILEQIKNKKAQIEQITEEINEYRKKLSMFVIKAPLEGIVSDINIVEGKLLNEGEKLFVIWNPSNLIFESKISELELDRIKKGQKVTLQFKIPGRIGVNETVNGTVKLIGSRPLEESLDANISFYSIKIGFKSNRIKRGMHATAQMKVFLKQNALCVPVEALREENGKYYVWVKQQKPKNISENTGKDKIIDEFGSKESYYEGAEKREVVIGESNKWYAEILSGLKEGEEVVLPRIYEEVK</sequence>
<dbReference type="SUPFAM" id="SSF111369">
    <property type="entry name" value="HlyD-like secretion proteins"/>
    <property type="match status" value="2"/>
</dbReference>
<name>E4S7E2_CALA7</name>
<dbReference type="HOGENOM" id="CLU_018816_12_1_9"/>
<reference evidence="3 4" key="2">
    <citation type="journal article" date="2011" name="J. Bacteriol.">
        <title>Complete genome sequences for the anaerobic, extremely thermophilic plant biomass-degrading bacteria Caldicellulosiruptor hydrothermalis, Caldicellulosiruptor kristjanssonii, Caldicellulosiruptor kronotskyensis, Caldicellulosiruptor owensenis, and Caldicellulosiruptor lactoaceticus.</title>
        <authorList>
            <person name="Blumer-Schuette S.E."/>
            <person name="Ozdemir I."/>
            <person name="Mistry D."/>
            <person name="Lucas S."/>
            <person name="Lapidus A."/>
            <person name="Cheng J.F."/>
            <person name="Goodwin L.A."/>
            <person name="Pitluck S."/>
            <person name="Land M.L."/>
            <person name="Hauser L.J."/>
            <person name="Woyke T."/>
            <person name="Mikhailova N."/>
            <person name="Pati A."/>
            <person name="Kyrpides N.C."/>
            <person name="Ivanova N."/>
            <person name="Detter J.C."/>
            <person name="Walston-Davenport K."/>
            <person name="Han S."/>
            <person name="Adams M.W."/>
            <person name="Kelly R.M."/>
        </authorList>
    </citation>
    <scope>NUCLEOTIDE SEQUENCE [LARGE SCALE GENOMIC DNA]</scope>
    <source>
        <strain evidence="4">ATCC 700853 / DSM 12137 / I77R1B</strain>
    </source>
</reference>
<protein>
    <submittedName>
        <fullName evidence="3">Secretion protein HlyD family protein</fullName>
    </submittedName>
</protein>
<dbReference type="eggNOG" id="COG0845">
    <property type="taxonomic scope" value="Bacteria"/>
</dbReference>
<evidence type="ECO:0000313" key="4">
    <source>
        <dbReference type="Proteomes" id="UP000009256"/>
    </source>
</evidence>
<evidence type="ECO:0000256" key="1">
    <source>
        <dbReference type="SAM" id="Coils"/>
    </source>
</evidence>
<feature type="coiled-coil region" evidence="1">
    <location>
        <begin position="292"/>
        <end position="326"/>
    </location>
</feature>
<dbReference type="STRING" id="632335.Calkr_2383"/>
<keyword evidence="2" id="KW-1133">Transmembrane helix</keyword>
<proteinExistence type="predicted"/>
<dbReference type="KEGG" id="cki:Calkr_2383"/>
<dbReference type="Gene3D" id="2.40.420.20">
    <property type="match status" value="1"/>
</dbReference>
<dbReference type="PANTHER" id="PTHR30469">
    <property type="entry name" value="MULTIDRUG RESISTANCE PROTEIN MDTA"/>
    <property type="match status" value="1"/>
</dbReference>
<feature type="transmembrane region" description="Helical" evidence="2">
    <location>
        <begin position="7"/>
        <end position="26"/>
    </location>
</feature>
<accession>E4S7E2</accession>
<keyword evidence="2" id="KW-0472">Membrane</keyword>
<organism evidence="3 4">
    <name type="scientific">Caldicellulosiruptor acetigenus (strain ATCC 700853 / DSM 12137 / I77R1B)</name>
    <name type="common">Caldicellulosiruptor kristjanssonii</name>
    <dbReference type="NCBI Taxonomy" id="632335"/>
    <lineage>
        <taxon>Bacteria</taxon>
        <taxon>Bacillati</taxon>
        <taxon>Bacillota</taxon>
        <taxon>Bacillota incertae sedis</taxon>
        <taxon>Caldicellulosiruptorales</taxon>
        <taxon>Caldicellulosiruptoraceae</taxon>
        <taxon>Caldicellulosiruptor</taxon>
    </lineage>
</organism>
<dbReference type="Gene3D" id="2.40.30.170">
    <property type="match status" value="1"/>
</dbReference>
<dbReference type="PANTHER" id="PTHR30469:SF33">
    <property type="entry name" value="SLR1207 PROTEIN"/>
    <property type="match status" value="1"/>
</dbReference>
<dbReference type="Proteomes" id="UP000009256">
    <property type="component" value="Chromosome"/>
</dbReference>
<dbReference type="RefSeq" id="WP_013433543.1">
    <property type="nucleotide sequence ID" value="NC_014721.1"/>
</dbReference>
<keyword evidence="2" id="KW-0812">Transmembrane</keyword>
<dbReference type="GO" id="GO:0015562">
    <property type="term" value="F:efflux transmembrane transporter activity"/>
    <property type="evidence" value="ECO:0007669"/>
    <property type="project" value="TreeGrafter"/>
</dbReference>
<dbReference type="EMBL" id="CP002326">
    <property type="protein sequence ID" value="ADQ41825.1"/>
    <property type="molecule type" value="Genomic_DNA"/>
</dbReference>
<reference key="1">
    <citation type="submission" date="2010-11" db="EMBL/GenBank/DDBJ databases">
        <title>Complete sequence of chromosome of Caldicellulosiruptor kristjanssonii 177R1B.</title>
        <authorList>
            <consortium name="US DOE Joint Genome Institute"/>
            <person name="Lucas S."/>
            <person name="Copeland A."/>
            <person name="Lapidus A."/>
            <person name="Cheng J.-F."/>
            <person name="Bruce D."/>
            <person name="Goodwin L."/>
            <person name="Pitluck S."/>
            <person name="Davenport K."/>
            <person name="Detter J.C."/>
            <person name="Han C."/>
            <person name="Tapia R."/>
            <person name="Land M."/>
            <person name="Hauser L."/>
            <person name="Jeffries C."/>
            <person name="Kyrpides N."/>
            <person name="Ivanova N."/>
            <person name="Mikhailova N."/>
            <person name="Blumer-Schuette S.E."/>
            <person name="Kelly R.M."/>
            <person name="Woyke T."/>
        </authorList>
    </citation>
    <scope>NUCLEOTIDE SEQUENCE</scope>
    <source>
        <strain>177R1B</strain>
    </source>
</reference>
<keyword evidence="4" id="KW-1185">Reference proteome</keyword>
<keyword evidence="1" id="KW-0175">Coiled coil</keyword>